<dbReference type="Gene3D" id="1.20.1070.10">
    <property type="entry name" value="Rhodopsin 7-helix transmembrane proteins"/>
    <property type="match status" value="1"/>
</dbReference>
<dbReference type="GO" id="GO:0008188">
    <property type="term" value="F:neuropeptide receptor activity"/>
    <property type="evidence" value="ECO:0007669"/>
    <property type="project" value="TreeGrafter"/>
</dbReference>
<dbReference type="PRINTS" id="PR00237">
    <property type="entry name" value="GPCRRHODOPSN"/>
</dbReference>
<dbReference type="PANTHER" id="PTHR45695:SF26">
    <property type="entry name" value="NEUROPEPTIDE CCHAMIDE-1 RECEPTOR"/>
    <property type="match status" value="1"/>
</dbReference>
<organism evidence="15 16">
    <name type="scientific">Ladona fulva</name>
    <name type="common">Scarce chaser dragonfly</name>
    <name type="synonym">Libellula fulva</name>
    <dbReference type="NCBI Taxonomy" id="123851"/>
    <lineage>
        <taxon>Eukaryota</taxon>
        <taxon>Metazoa</taxon>
        <taxon>Ecdysozoa</taxon>
        <taxon>Arthropoda</taxon>
        <taxon>Hexapoda</taxon>
        <taxon>Insecta</taxon>
        <taxon>Pterygota</taxon>
        <taxon>Palaeoptera</taxon>
        <taxon>Odonata</taxon>
        <taxon>Epiprocta</taxon>
        <taxon>Anisoptera</taxon>
        <taxon>Libelluloidea</taxon>
        <taxon>Libellulidae</taxon>
        <taxon>Ladona</taxon>
    </lineage>
</organism>
<dbReference type="PROSITE" id="PS50262">
    <property type="entry name" value="G_PROTEIN_RECEP_F1_2"/>
    <property type="match status" value="1"/>
</dbReference>
<evidence type="ECO:0000256" key="11">
    <source>
        <dbReference type="ARBA" id="ARBA00023224"/>
    </source>
</evidence>
<keyword evidence="8" id="KW-1015">Disulfide bond</keyword>
<dbReference type="SMART" id="SM01381">
    <property type="entry name" value="7TM_GPCR_Srsx"/>
    <property type="match status" value="1"/>
</dbReference>
<evidence type="ECO:0000256" key="12">
    <source>
        <dbReference type="RuleBase" id="RU000688"/>
    </source>
</evidence>
<dbReference type="AlphaFoldDB" id="A0A8K0KAV1"/>
<dbReference type="CDD" id="cd15927">
    <property type="entry name" value="7tmA_Bombesin_R-like"/>
    <property type="match status" value="1"/>
</dbReference>
<dbReference type="SUPFAM" id="SSF81321">
    <property type="entry name" value="Family A G protein-coupled receptor-like"/>
    <property type="match status" value="1"/>
</dbReference>
<protein>
    <recommendedName>
        <fullName evidence="14">G-protein coupled receptors family 1 profile domain-containing protein</fullName>
    </recommendedName>
</protein>
<accession>A0A8K0KAV1</accession>
<dbReference type="EMBL" id="KZ308572">
    <property type="protein sequence ID" value="KAG8231759.1"/>
    <property type="molecule type" value="Genomic_DNA"/>
</dbReference>
<evidence type="ECO:0000256" key="9">
    <source>
        <dbReference type="ARBA" id="ARBA00023170"/>
    </source>
</evidence>
<evidence type="ECO:0000256" key="4">
    <source>
        <dbReference type="ARBA" id="ARBA00022692"/>
    </source>
</evidence>
<comment type="similarity">
    <text evidence="2 12">Belongs to the G-protein coupled receptor 1 family.</text>
</comment>
<keyword evidence="16" id="KW-1185">Reference proteome</keyword>
<sequence>MDDLVVNSDDFREALESNSSAMFTNEMNITENATENVIDYVPYVQRPETYIVPTLFAAIFIVGVIGNGTLVLIFLRNPNMRNIPNTYIFSLALGDLLVIITCVPFTSTVYTVDSWPYGELICKLSECAKDISIGVSVFTLTALSADRFFAIVDPMRTHTSSRRATGRTVAIAVGIWGLAILCALPAAIASYIAHFVIDKDTSFDACYPYPESWGMKYARAIVISKFFLYYAVPLTIIAFFYILMARHLVLSTRNMPGEGMLQGHHQQAKQVRARKKVARMVLAFVIIFAVCFLPQHIFMLWFYNHPTATEDYNGFWHALRIVGFCLGFINSCINPIALYLVSGAFRMHFKRYLFCCCSNKNVNRQGHRGIPGRGRSSKSTWESSQCITHYNSTLRPVDEFTLTTMNGSGTAGVIVDQKRENPCGKNASMGELCTENI</sequence>
<feature type="transmembrane region" description="Helical" evidence="13">
    <location>
        <begin position="50"/>
        <end position="75"/>
    </location>
</feature>
<evidence type="ECO:0000313" key="16">
    <source>
        <dbReference type="Proteomes" id="UP000792457"/>
    </source>
</evidence>
<evidence type="ECO:0000256" key="2">
    <source>
        <dbReference type="ARBA" id="ARBA00010663"/>
    </source>
</evidence>
<evidence type="ECO:0000256" key="10">
    <source>
        <dbReference type="ARBA" id="ARBA00023180"/>
    </source>
</evidence>
<dbReference type="PANTHER" id="PTHR45695">
    <property type="entry name" value="LEUCOKININ RECEPTOR-RELATED"/>
    <property type="match status" value="1"/>
</dbReference>
<feature type="transmembrane region" description="Helical" evidence="13">
    <location>
        <begin position="87"/>
        <end position="111"/>
    </location>
</feature>
<feature type="transmembrane region" description="Helical" evidence="13">
    <location>
        <begin position="315"/>
        <end position="341"/>
    </location>
</feature>
<feature type="transmembrane region" description="Helical" evidence="13">
    <location>
        <begin position="217"/>
        <end position="243"/>
    </location>
</feature>
<dbReference type="PROSITE" id="PS00237">
    <property type="entry name" value="G_PROTEIN_RECEP_F1_1"/>
    <property type="match status" value="1"/>
</dbReference>
<keyword evidence="4 12" id="KW-0812">Transmembrane</keyword>
<dbReference type="PRINTS" id="PR00358">
    <property type="entry name" value="BOMBESINR"/>
</dbReference>
<keyword evidence="5 13" id="KW-1133">Transmembrane helix</keyword>
<evidence type="ECO:0000256" key="3">
    <source>
        <dbReference type="ARBA" id="ARBA00022475"/>
    </source>
</evidence>
<dbReference type="OrthoDB" id="10049706at2759"/>
<evidence type="ECO:0000256" key="7">
    <source>
        <dbReference type="ARBA" id="ARBA00023136"/>
    </source>
</evidence>
<feature type="transmembrane region" description="Helical" evidence="13">
    <location>
        <begin position="131"/>
        <end position="149"/>
    </location>
</feature>
<keyword evidence="7 13" id="KW-0472">Membrane</keyword>
<reference evidence="15" key="1">
    <citation type="submission" date="2013-04" db="EMBL/GenBank/DDBJ databases">
        <authorList>
            <person name="Qu J."/>
            <person name="Murali S.C."/>
            <person name="Bandaranaike D."/>
            <person name="Bellair M."/>
            <person name="Blankenburg K."/>
            <person name="Chao H."/>
            <person name="Dinh H."/>
            <person name="Doddapaneni H."/>
            <person name="Downs B."/>
            <person name="Dugan-Rocha S."/>
            <person name="Elkadiri S."/>
            <person name="Gnanaolivu R.D."/>
            <person name="Hernandez B."/>
            <person name="Javaid M."/>
            <person name="Jayaseelan J.C."/>
            <person name="Lee S."/>
            <person name="Li M."/>
            <person name="Ming W."/>
            <person name="Munidasa M."/>
            <person name="Muniz J."/>
            <person name="Nguyen L."/>
            <person name="Ongeri F."/>
            <person name="Osuji N."/>
            <person name="Pu L.-L."/>
            <person name="Puazo M."/>
            <person name="Qu C."/>
            <person name="Quiroz J."/>
            <person name="Raj R."/>
            <person name="Weissenberger G."/>
            <person name="Xin Y."/>
            <person name="Zou X."/>
            <person name="Han Y."/>
            <person name="Richards S."/>
            <person name="Worley K."/>
            <person name="Muzny D."/>
            <person name="Gibbs R."/>
        </authorList>
    </citation>
    <scope>NUCLEOTIDE SEQUENCE</scope>
    <source>
        <strain evidence="15">Sampled in the wild</strain>
    </source>
</reference>
<evidence type="ECO:0000256" key="5">
    <source>
        <dbReference type="ARBA" id="ARBA00022989"/>
    </source>
</evidence>
<dbReference type="Pfam" id="PF00001">
    <property type="entry name" value="7tm_1"/>
    <property type="match status" value="1"/>
</dbReference>
<proteinExistence type="inferred from homology"/>
<evidence type="ECO:0000256" key="8">
    <source>
        <dbReference type="ARBA" id="ARBA00023157"/>
    </source>
</evidence>
<feature type="transmembrane region" description="Helical" evidence="13">
    <location>
        <begin position="281"/>
        <end position="303"/>
    </location>
</feature>
<keyword evidence="6 12" id="KW-0297">G-protein coupled receptor</keyword>
<evidence type="ECO:0000256" key="1">
    <source>
        <dbReference type="ARBA" id="ARBA00004651"/>
    </source>
</evidence>
<evidence type="ECO:0000313" key="15">
    <source>
        <dbReference type="EMBL" id="KAG8231759.1"/>
    </source>
</evidence>
<dbReference type="Proteomes" id="UP000792457">
    <property type="component" value="Unassembled WGS sequence"/>
</dbReference>
<gene>
    <name evidence="15" type="ORF">J437_LFUL017763</name>
</gene>
<feature type="transmembrane region" description="Helical" evidence="13">
    <location>
        <begin position="169"/>
        <end position="197"/>
    </location>
</feature>
<feature type="domain" description="G-protein coupled receptors family 1 profile" evidence="14">
    <location>
        <begin position="66"/>
        <end position="338"/>
    </location>
</feature>
<keyword evidence="10" id="KW-0325">Glycoprotein</keyword>
<dbReference type="InterPro" id="IPR000276">
    <property type="entry name" value="GPCR_Rhodpsn"/>
</dbReference>
<comment type="caution">
    <text evidence="15">The sequence shown here is derived from an EMBL/GenBank/DDBJ whole genome shotgun (WGS) entry which is preliminary data.</text>
</comment>
<comment type="subcellular location">
    <subcellularLocation>
        <location evidence="1">Cell membrane</location>
        <topology evidence="1">Multi-pass membrane protein</topology>
    </subcellularLocation>
</comment>
<dbReference type="GO" id="GO:0005886">
    <property type="term" value="C:plasma membrane"/>
    <property type="evidence" value="ECO:0007669"/>
    <property type="project" value="UniProtKB-SubCell"/>
</dbReference>
<evidence type="ECO:0000256" key="13">
    <source>
        <dbReference type="SAM" id="Phobius"/>
    </source>
</evidence>
<dbReference type="InterPro" id="IPR017452">
    <property type="entry name" value="GPCR_Rhodpsn_7TM"/>
</dbReference>
<keyword evidence="11 12" id="KW-0807">Transducer</keyword>
<evidence type="ECO:0000256" key="6">
    <source>
        <dbReference type="ARBA" id="ARBA00023040"/>
    </source>
</evidence>
<dbReference type="InterPro" id="IPR001556">
    <property type="entry name" value="Bombsn_rcpt-like"/>
</dbReference>
<evidence type="ECO:0000259" key="14">
    <source>
        <dbReference type="PROSITE" id="PS50262"/>
    </source>
</evidence>
<keyword evidence="3" id="KW-1003">Cell membrane</keyword>
<reference evidence="15" key="2">
    <citation type="submission" date="2017-10" db="EMBL/GenBank/DDBJ databases">
        <title>Ladona fulva Genome sequencing and assembly.</title>
        <authorList>
            <person name="Murali S."/>
            <person name="Richards S."/>
            <person name="Bandaranaike D."/>
            <person name="Bellair M."/>
            <person name="Blankenburg K."/>
            <person name="Chao H."/>
            <person name="Dinh H."/>
            <person name="Doddapaneni H."/>
            <person name="Dugan-Rocha S."/>
            <person name="Elkadiri S."/>
            <person name="Gnanaolivu R."/>
            <person name="Hernandez B."/>
            <person name="Skinner E."/>
            <person name="Javaid M."/>
            <person name="Lee S."/>
            <person name="Li M."/>
            <person name="Ming W."/>
            <person name="Munidasa M."/>
            <person name="Muniz J."/>
            <person name="Nguyen L."/>
            <person name="Hughes D."/>
            <person name="Osuji N."/>
            <person name="Pu L.-L."/>
            <person name="Puazo M."/>
            <person name="Qu C."/>
            <person name="Quiroz J."/>
            <person name="Raj R."/>
            <person name="Weissenberger G."/>
            <person name="Xin Y."/>
            <person name="Zou X."/>
            <person name="Han Y."/>
            <person name="Worley K."/>
            <person name="Muzny D."/>
            <person name="Gibbs R."/>
        </authorList>
    </citation>
    <scope>NUCLEOTIDE SEQUENCE</scope>
    <source>
        <strain evidence="15">Sampled in the wild</strain>
    </source>
</reference>
<keyword evidence="9 12" id="KW-0675">Receptor</keyword>
<name>A0A8K0KAV1_LADFU</name>